<evidence type="ECO:0000256" key="5">
    <source>
        <dbReference type="ARBA" id="ARBA00022989"/>
    </source>
</evidence>
<feature type="domain" description="Ionotropic glutamate receptor C-terminal" evidence="10">
    <location>
        <begin position="369"/>
        <end position="601"/>
    </location>
</feature>
<evidence type="ECO:0000313" key="11">
    <source>
        <dbReference type="EMBL" id="PZC73988.1"/>
    </source>
</evidence>
<evidence type="ECO:0000256" key="7">
    <source>
        <dbReference type="ARBA" id="ARBA00023170"/>
    </source>
</evidence>
<evidence type="ECO:0000256" key="3">
    <source>
        <dbReference type="ARBA" id="ARBA00022475"/>
    </source>
</evidence>
<dbReference type="SUPFAM" id="SSF53850">
    <property type="entry name" value="Periplasmic binding protein-like II"/>
    <property type="match status" value="1"/>
</dbReference>
<accession>A0A2W1BGQ0</accession>
<organism evidence="11 12">
    <name type="scientific">Helicoverpa armigera</name>
    <name type="common">Cotton bollworm</name>
    <name type="synonym">Heliothis armigera</name>
    <dbReference type="NCBI Taxonomy" id="29058"/>
    <lineage>
        <taxon>Eukaryota</taxon>
        <taxon>Metazoa</taxon>
        <taxon>Ecdysozoa</taxon>
        <taxon>Arthropoda</taxon>
        <taxon>Hexapoda</taxon>
        <taxon>Insecta</taxon>
        <taxon>Pterygota</taxon>
        <taxon>Neoptera</taxon>
        <taxon>Endopterygota</taxon>
        <taxon>Lepidoptera</taxon>
        <taxon>Glossata</taxon>
        <taxon>Ditrysia</taxon>
        <taxon>Noctuoidea</taxon>
        <taxon>Noctuidae</taxon>
        <taxon>Heliothinae</taxon>
        <taxon>Helicoverpa</taxon>
    </lineage>
</organism>
<sequence length="625" mass="72026">MWKYLVYSTLIIVNSVHGKTDTMKLLPKNNEKNASEFNSITDCIISISDKELFFMPTVAILKQAENNIKENLFINELIDKLTLFNIPQIIVEEIDNEENHELYINSLTIAFIETCDDINKIDFNKVDRAMRFLITISDSTKDKCIENLQEIGESISHDAVTFIFRSNEADINEMFTIFPKIDGNTCKEVVDEPKHINTCINGTLDNDDIFPIKNPGNLNKCPFKVGMSTLFPFSTMKNKEKLKLYDRVDDIKGSDFEIMKIINEYFNATLEIYYIFKTEENPYSDVEFIPFVINGSLDACAGGIYRIYGDIVEYSGIYVSQGIFWVYYVEREDRSWQNLMHKLNDIYIFMIFYISYSIIWCLIRLFDGEAVSLMKTLLYCWGALVGASSLQDPRSRKQKFLTLMYLIMCIYLSAYVSMQFYAFLTITAPPHTFKTNSDVMESGRTAYLKDITKYFISDERYTRFANKSADCVSFLDCSEKTLLYNGLTVILQGFFYNFQAATAVNDEARILRATENILTVYNEMIIRKDSPLVEKFQKVMQRLFEAGITRRLFTEAIGISVVAKAKSANTNMISSSYSCQAGCSITLKQFAGVFYAWIFGCIISSVVFILEIFLKREKRLLTKIE</sequence>
<keyword evidence="3" id="KW-1003">Cell membrane</keyword>
<comment type="similarity">
    <text evidence="2">Belongs to the glutamate-gated ion channel (TC 1.A.10.1) family.</text>
</comment>
<keyword evidence="7" id="KW-0675">Receptor</keyword>
<dbReference type="EMBL" id="KZ150074">
    <property type="protein sequence ID" value="PZC73988.1"/>
    <property type="molecule type" value="Genomic_DNA"/>
</dbReference>
<gene>
    <name evidence="11" type="primary">HaOG200829</name>
    <name evidence="11" type="ORF">B5X24_HaOG200829</name>
</gene>
<evidence type="ECO:0000313" key="12">
    <source>
        <dbReference type="Proteomes" id="UP000249218"/>
    </source>
</evidence>
<keyword evidence="12" id="KW-1185">Reference proteome</keyword>
<feature type="transmembrane region" description="Helical" evidence="9">
    <location>
        <begin position="594"/>
        <end position="614"/>
    </location>
</feature>
<dbReference type="PANTHER" id="PTHR42643:SF24">
    <property type="entry name" value="IONOTROPIC RECEPTOR 60A"/>
    <property type="match status" value="1"/>
</dbReference>
<dbReference type="InterPro" id="IPR052192">
    <property type="entry name" value="Insect_Ionotropic_Sensory_Rcpt"/>
</dbReference>
<dbReference type="AlphaFoldDB" id="A0A2W1BGQ0"/>
<dbReference type="GO" id="GO:0050906">
    <property type="term" value="P:detection of stimulus involved in sensory perception"/>
    <property type="evidence" value="ECO:0007669"/>
    <property type="project" value="UniProtKB-ARBA"/>
</dbReference>
<proteinExistence type="inferred from homology"/>
<keyword evidence="4 9" id="KW-0812">Transmembrane</keyword>
<dbReference type="PANTHER" id="PTHR42643">
    <property type="entry name" value="IONOTROPIC RECEPTOR 20A-RELATED"/>
    <property type="match status" value="1"/>
</dbReference>
<keyword evidence="8" id="KW-0325">Glycoprotein</keyword>
<evidence type="ECO:0000256" key="1">
    <source>
        <dbReference type="ARBA" id="ARBA00004651"/>
    </source>
</evidence>
<reference evidence="11 12" key="1">
    <citation type="journal article" date="2017" name="BMC Biol.">
        <title>Genomic innovations, transcriptional plasticity and gene loss underlying the evolution and divergence of two highly polyphagous and invasive Helicoverpa pest species.</title>
        <authorList>
            <person name="Pearce S.L."/>
            <person name="Clarke D.F."/>
            <person name="East P.D."/>
            <person name="Elfekih S."/>
            <person name="Gordon K.H."/>
            <person name="Jermiin L.S."/>
            <person name="McGaughran A."/>
            <person name="Oakeshott J.G."/>
            <person name="Papanikolaou A."/>
            <person name="Perera O.P."/>
            <person name="Rane R.V."/>
            <person name="Richards S."/>
            <person name="Tay W.T."/>
            <person name="Walsh T.K."/>
            <person name="Anderson A."/>
            <person name="Anderson C.J."/>
            <person name="Asgari S."/>
            <person name="Board P.G."/>
            <person name="Bretschneider A."/>
            <person name="Campbell P.M."/>
            <person name="Chertemps T."/>
            <person name="Christeller J.T."/>
            <person name="Coppin C.W."/>
            <person name="Downes S.J."/>
            <person name="Duan G."/>
            <person name="Farnsworth C.A."/>
            <person name="Good R.T."/>
            <person name="Han L.B."/>
            <person name="Han Y.C."/>
            <person name="Hatje K."/>
            <person name="Horne I."/>
            <person name="Huang Y.P."/>
            <person name="Hughes D.S."/>
            <person name="Jacquin-Joly E."/>
            <person name="James W."/>
            <person name="Jhangiani S."/>
            <person name="Kollmar M."/>
            <person name="Kuwar S.S."/>
            <person name="Li S."/>
            <person name="Liu N.Y."/>
            <person name="Maibeche M.T."/>
            <person name="Miller J.R."/>
            <person name="Montagne N."/>
            <person name="Perry T."/>
            <person name="Qu J."/>
            <person name="Song S.V."/>
            <person name="Sutton G.G."/>
            <person name="Vogel H."/>
            <person name="Walenz B.P."/>
            <person name="Xu W."/>
            <person name="Zhang H.J."/>
            <person name="Zou Z."/>
            <person name="Batterham P."/>
            <person name="Edwards O.R."/>
            <person name="Feyereisen R."/>
            <person name="Gibbs R.A."/>
            <person name="Heckel D.G."/>
            <person name="McGrath A."/>
            <person name="Robin C."/>
            <person name="Scherer S.E."/>
            <person name="Worley K.C."/>
            <person name="Wu Y.D."/>
        </authorList>
    </citation>
    <scope>NUCLEOTIDE SEQUENCE [LARGE SCALE GENOMIC DNA]</scope>
    <source>
        <strain evidence="11">Harm_GR_Male_#8</strain>
        <tissue evidence="11">Whole organism</tissue>
    </source>
</reference>
<evidence type="ECO:0000256" key="4">
    <source>
        <dbReference type="ARBA" id="ARBA00022692"/>
    </source>
</evidence>
<evidence type="ECO:0000256" key="9">
    <source>
        <dbReference type="SAM" id="Phobius"/>
    </source>
</evidence>
<evidence type="ECO:0000256" key="6">
    <source>
        <dbReference type="ARBA" id="ARBA00023136"/>
    </source>
</evidence>
<evidence type="ECO:0000259" key="10">
    <source>
        <dbReference type="Pfam" id="PF00060"/>
    </source>
</evidence>
<evidence type="ECO:0000256" key="8">
    <source>
        <dbReference type="ARBA" id="ARBA00023180"/>
    </source>
</evidence>
<name>A0A2W1BGQ0_HELAM</name>
<feature type="transmembrane region" description="Helical" evidence="9">
    <location>
        <begin position="346"/>
        <end position="366"/>
    </location>
</feature>
<dbReference type="GO" id="GO:0005886">
    <property type="term" value="C:plasma membrane"/>
    <property type="evidence" value="ECO:0007669"/>
    <property type="project" value="UniProtKB-SubCell"/>
</dbReference>
<keyword evidence="5 9" id="KW-1133">Transmembrane helix</keyword>
<comment type="subcellular location">
    <subcellularLocation>
        <location evidence="1">Cell membrane</location>
        <topology evidence="1">Multi-pass membrane protein</topology>
    </subcellularLocation>
</comment>
<evidence type="ECO:0000256" key="2">
    <source>
        <dbReference type="ARBA" id="ARBA00008685"/>
    </source>
</evidence>
<dbReference type="GO" id="GO:0015276">
    <property type="term" value="F:ligand-gated monoatomic ion channel activity"/>
    <property type="evidence" value="ECO:0007669"/>
    <property type="project" value="InterPro"/>
</dbReference>
<dbReference type="Proteomes" id="UP000249218">
    <property type="component" value="Unassembled WGS sequence"/>
</dbReference>
<protein>
    <recommendedName>
        <fullName evidence="10">Ionotropic glutamate receptor C-terminal domain-containing protein</fullName>
    </recommendedName>
</protein>
<feature type="transmembrane region" description="Helical" evidence="9">
    <location>
        <begin position="403"/>
        <end position="424"/>
    </location>
</feature>
<keyword evidence="6 9" id="KW-0472">Membrane</keyword>
<dbReference type="InterPro" id="IPR001320">
    <property type="entry name" value="Iontro_rcpt_C"/>
</dbReference>
<dbReference type="Pfam" id="PF00060">
    <property type="entry name" value="Lig_chan"/>
    <property type="match status" value="1"/>
</dbReference>